<keyword evidence="7" id="KW-1185">Reference proteome</keyword>
<dbReference type="PROSITE" id="PS00041">
    <property type="entry name" value="HTH_ARAC_FAMILY_1"/>
    <property type="match status" value="1"/>
</dbReference>
<dbReference type="PROSITE" id="PS01124">
    <property type="entry name" value="HTH_ARAC_FAMILY_2"/>
    <property type="match status" value="1"/>
</dbReference>
<evidence type="ECO:0000313" key="6">
    <source>
        <dbReference type="EMBL" id="MBC2602150.1"/>
    </source>
</evidence>
<evidence type="ECO:0000256" key="1">
    <source>
        <dbReference type="ARBA" id="ARBA00023015"/>
    </source>
</evidence>
<evidence type="ECO:0000313" key="7">
    <source>
        <dbReference type="Proteomes" id="UP000525652"/>
    </source>
</evidence>
<dbReference type="Proteomes" id="UP000525652">
    <property type="component" value="Unassembled WGS sequence"/>
</dbReference>
<feature type="domain" description="HTH araC/xylS-type" evidence="5">
    <location>
        <begin position="182"/>
        <end position="280"/>
    </location>
</feature>
<dbReference type="Pfam" id="PF02311">
    <property type="entry name" value="AraC_binding"/>
    <property type="match status" value="1"/>
</dbReference>
<dbReference type="SUPFAM" id="SSF46689">
    <property type="entry name" value="Homeodomain-like"/>
    <property type="match status" value="2"/>
</dbReference>
<proteinExistence type="predicted"/>
<dbReference type="InterPro" id="IPR037923">
    <property type="entry name" value="HTH-like"/>
</dbReference>
<dbReference type="SMART" id="SM00342">
    <property type="entry name" value="HTH_ARAC"/>
    <property type="match status" value="1"/>
</dbReference>
<organism evidence="6 7">
    <name type="scientific">Puniceicoccus vermicola</name>
    <dbReference type="NCBI Taxonomy" id="388746"/>
    <lineage>
        <taxon>Bacteria</taxon>
        <taxon>Pseudomonadati</taxon>
        <taxon>Verrucomicrobiota</taxon>
        <taxon>Opitutia</taxon>
        <taxon>Puniceicoccales</taxon>
        <taxon>Puniceicoccaceae</taxon>
        <taxon>Puniceicoccus</taxon>
    </lineage>
</organism>
<dbReference type="AlphaFoldDB" id="A0A7X1E431"/>
<evidence type="ECO:0000256" key="4">
    <source>
        <dbReference type="ARBA" id="ARBA00023163"/>
    </source>
</evidence>
<reference evidence="6 7" key="1">
    <citation type="submission" date="2020-07" db="EMBL/GenBank/DDBJ databases">
        <authorList>
            <person name="Feng X."/>
        </authorList>
    </citation>
    <scope>NUCLEOTIDE SEQUENCE [LARGE SCALE GENOMIC DNA]</scope>
    <source>
        <strain evidence="6 7">JCM14086</strain>
    </source>
</reference>
<dbReference type="PRINTS" id="PR00032">
    <property type="entry name" value="HTHARAC"/>
</dbReference>
<sequence>MNLKNYENNRTVYRNITGSRLGSALSCGFLNKSGISNDIENEHYDRLAMVYLLRGTGHYHDSHGIHSPLAAGDIIFRCPDRHHTNSVDPQSQWLECFVSVRQEWYTLLCDLGLMTPGDPVIRLGTRPEIPERIARLIRQMESSDTVLANSDHEFEIIALIRQVLRRNLESQADRQAHREELEKCRELIRTRATEPADLATIVEPIGLSYSRIRSLFQKRFGITPGNYRIQVRIENACALLEASSLTIKEIADELGYPDPYTFSKQFRQRTGISPKKWRNRKA</sequence>
<keyword evidence="2" id="KW-0238">DNA-binding</keyword>
<dbReference type="RefSeq" id="WP_185692848.1">
    <property type="nucleotide sequence ID" value="NZ_JACHVA010000082.1"/>
</dbReference>
<evidence type="ECO:0000259" key="5">
    <source>
        <dbReference type="PROSITE" id="PS01124"/>
    </source>
</evidence>
<dbReference type="InterPro" id="IPR018060">
    <property type="entry name" value="HTH_AraC"/>
</dbReference>
<evidence type="ECO:0000256" key="3">
    <source>
        <dbReference type="ARBA" id="ARBA00023159"/>
    </source>
</evidence>
<name>A0A7X1E431_9BACT</name>
<dbReference type="PANTHER" id="PTHR46796">
    <property type="entry name" value="HTH-TYPE TRANSCRIPTIONAL ACTIVATOR RHAS-RELATED"/>
    <property type="match status" value="1"/>
</dbReference>
<keyword evidence="3" id="KW-0010">Activator</keyword>
<dbReference type="InterPro" id="IPR020449">
    <property type="entry name" value="Tscrpt_reg_AraC-type_HTH"/>
</dbReference>
<keyword evidence="1" id="KW-0805">Transcription regulation</keyword>
<dbReference type="Pfam" id="PF12833">
    <property type="entry name" value="HTH_18"/>
    <property type="match status" value="1"/>
</dbReference>
<dbReference type="InterPro" id="IPR018062">
    <property type="entry name" value="HTH_AraC-typ_CS"/>
</dbReference>
<gene>
    <name evidence="6" type="ORF">H5P30_10210</name>
</gene>
<dbReference type="GO" id="GO:0003700">
    <property type="term" value="F:DNA-binding transcription factor activity"/>
    <property type="evidence" value="ECO:0007669"/>
    <property type="project" value="InterPro"/>
</dbReference>
<evidence type="ECO:0000256" key="2">
    <source>
        <dbReference type="ARBA" id="ARBA00023125"/>
    </source>
</evidence>
<accession>A0A7X1E431</accession>
<dbReference type="InterPro" id="IPR009057">
    <property type="entry name" value="Homeodomain-like_sf"/>
</dbReference>
<dbReference type="GO" id="GO:0043565">
    <property type="term" value="F:sequence-specific DNA binding"/>
    <property type="evidence" value="ECO:0007669"/>
    <property type="project" value="InterPro"/>
</dbReference>
<dbReference type="SUPFAM" id="SSF51215">
    <property type="entry name" value="Regulatory protein AraC"/>
    <property type="match status" value="1"/>
</dbReference>
<dbReference type="InterPro" id="IPR003313">
    <property type="entry name" value="AraC-bd"/>
</dbReference>
<dbReference type="EMBL" id="JACHVA010000082">
    <property type="protein sequence ID" value="MBC2602150.1"/>
    <property type="molecule type" value="Genomic_DNA"/>
</dbReference>
<dbReference type="InterPro" id="IPR050204">
    <property type="entry name" value="AraC_XylS_family_regulators"/>
</dbReference>
<keyword evidence="4" id="KW-0804">Transcription</keyword>
<protein>
    <submittedName>
        <fullName evidence="6">Helix-turn-helix transcriptional regulator</fullName>
    </submittedName>
</protein>
<comment type="caution">
    <text evidence="6">The sequence shown here is derived from an EMBL/GenBank/DDBJ whole genome shotgun (WGS) entry which is preliminary data.</text>
</comment>
<dbReference type="Gene3D" id="1.10.10.60">
    <property type="entry name" value="Homeodomain-like"/>
    <property type="match status" value="2"/>
</dbReference>